<protein>
    <recommendedName>
        <fullName evidence="1">Reverse transcriptase zinc-binding domain-containing protein</fullName>
    </recommendedName>
</protein>
<accession>A0AAF0PRT9</accession>
<dbReference type="Pfam" id="PF13966">
    <property type="entry name" value="zf-RVT"/>
    <property type="match status" value="1"/>
</dbReference>
<dbReference type="SUPFAM" id="SSF56219">
    <property type="entry name" value="DNase I-like"/>
    <property type="match status" value="1"/>
</dbReference>
<evidence type="ECO:0000259" key="1">
    <source>
        <dbReference type="Pfam" id="PF13966"/>
    </source>
</evidence>
<organism evidence="2 3">
    <name type="scientific">Solanum verrucosum</name>
    <dbReference type="NCBI Taxonomy" id="315347"/>
    <lineage>
        <taxon>Eukaryota</taxon>
        <taxon>Viridiplantae</taxon>
        <taxon>Streptophyta</taxon>
        <taxon>Embryophyta</taxon>
        <taxon>Tracheophyta</taxon>
        <taxon>Spermatophyta</taxon>
        <taxon>Magnoliopsida</taxon>
        <taxon>eudicotyledons</taxon>
        <taxon>Gunneridae</taxon>
        <taxon>Pentapetalae</taxon>
        <taxon>asterids</taxon>
        <taxon>lamiids</taxon>
        <taxon>Solanales</taxon>
        <taxon>Solanaceae</taxon>
        <taxon>Solanoideae</taxon>
        <taxon>Solaneae</taxon>
        <taxon>Solanum</taxon>
    </lineage>
</organism>
<proteinExistence type="predicted"/>
<sequence length="526" mass="61032">MVRRRNKYKRDKSRRIVGEIKYGDENALEALREEKEEGEVDGDEDQAIEQSTKEWVNKVVKTGMKGDNKKDICKESVVLEANRNAEVNRACNLIHSPKEITLEKHETETRDGGNGETQENKRDIVVYSTNNEEILPLAIQNENGGSVEQHNGSMDKVDVNQIIRTVAVEGVQNIENYRRRLGMQHAVINANGKMWIFIDEAMEYEVVRIEDQMFTIKVTNVGMGIEVLVLVVYTKCTQVERLQLRESMGDMAMTTNIPWVIKGDFNVICNEGEKIGGRAVTEAEVRDFNHCLNDCNLEDQGFKGKVEHLVRSGSDHAPLALYLDTTREEVIKSFRFLNFWVKEESFLEVIQNHWIADFEEHPYPLFISDESSSANPNPENAGTIFLEQLYRGKRGRVETDKPVWMLDTKGSFSVKTTWNYIRHREESNKIYKWIWTKGVPFKMAFLMWRLWKFKIPVDDRVRRWEYRGHLGVGVMNNQNRTWSYFCSFAGINIAGQTLRGTSMKWWDTNGRADMKPYYRALPNFVI</sequence>
<evidence type="ECO:0000313" key="2">
    <source>
        <dbReference type="EMBL" id="WMV09687.1"/>
    </source>
</evidence>
<gene>
    <name evidence="2" type="ORF">MTR67_003072</name>
</gene>
<keyword evidence="3" id="KW-1185">Reference proteome</keyword>
<name>A0AAF0PRT9_SOLVR</name>
<dbReference type="InterPro" id="IPR036691">
    <property type="entry name" value="Endo/exonu/phosph_ase_sf"/>
</dbReference>
<feature type="domain" description="Reverse transcriptase zinc-binding" evidence="1">
    <location>
        <begin position="412"/>
        <end position="467"/>
    </location>
</feature>
<evidence type="ECO:0000313" key="3">
    <source>
        <dbReference type="Proteomes" id="UP001234989"/>
    </source>
</evidence>
<dbReference type="AlphaFoldDB" id="A0AAF0PRT9"/>
<reference evidence="2" key="1">
    <citation type="submission" date="2023-08" db="EMBL/GenBank/DDBJ databases">
        <title>A de novo genome assembly of Solanum verrucosum Schlechtendal, a Mexican diploid species geographically isolated from the other diploid A-genome species in potato relatives.</title>
        <authorList>
            <person name="Hosaka K."/>
        </authorList>
    </citation>
    <scope>NUCLEOTIDE SEQUENCE</scope>
    <source>
        <tissue evidence="2">Young leaves</tissue>
    </source>
</reference>
<dbReference type="Gene3D" id="3.60.10.10">
    <property type="entry name" value="Endonuclease/exonuclease/phosphatase"/>
    <property type="match status" value="1"/>
</dbReference>
<dbReference type="EMBL" id="CP133612">
    <property type="protein sequence ID" value="WMV09687.1"/>
    <property type="molecule type" value="Genomic_DNA"/>
</dbReference>
<dbReference type="Proteomes" id="UP001234989">
    <property type="component" value="Chromosome 1"/>
</dbReference>
<dbReference type="PANTHER" id="PTHR33710">
    <property type="entry name" value="BNAC02G09200D PROTEIN"/>
    <property type="match status" value="1"/>
</dbReference>
<dbReference type="PANTHER" id="PTHR33710:SF71">
    <property type="entry name" value="ENDONUCLEASE_EXONUCLEASE_PHOSPHATASE DOMAIN-CONTAINING PROTEIN"/>
    <property type="match status" value="1"/>
</dbReference>
<dbReference type="InterPro" id="IPR026960">
    <property type="entry name" value="RVT-Znf"/>
</dbReference>